<evidence type="ECO:0000256" key="2">
    <source>
        <dbReference type="ARBA" id="ARBA00022777"/>
    </source>
</evidence>
<dbReference type="EMBL" id="CACRXK020014508">
    <property type="protein sequence ID" value="CAB4026950.1"/>
    <property type="molecule type" value="Genomic_DNA"/>
</dbReference>
<keyword evidence="2 4" id="KW-0808">Transferase</keyword>
<dbReference type="SUPFAM" id="SSF48371">
    <property type="entry name" value="ARM repeat"/>
    <property type="match status" value="1"/>
</dbReference>
<evidence type="ECO:0000313" key="4">
    <source>
        <dbReference type="EMBL" id="CAB4026950.1"/>
    </source>
</evidence>
<dbReference type="EC" id="2.7.11.1" evidence="1"/>
<evidence type="ECO:0000256" key="1">
    <source>
        <dbReference type="ARBA" id="ARBA00012513"/>
    </source>
</evidence>
<dbReference type="Pfam" id="PF08064">
    <property type="entry name" value="UME"/>
    <property type="match status" value="1"/>
</dbReference>
<evidence type="ECO:0000256" key="3">
    <source>
        <dbReference type="SAM" id="MobiDB-lite"/>
    </source>
</evidence>
<keyword evidence="2 4" id="KW-0418">Kinase</keyword>
<proteinExistence type="predicted"/>
<comment type="caution">
    <text evidence="4">The sequence shown here is derived from an EMBL/GenBank/DDBJ whole genome shotgun (WGS) entry which is preliminary data.</text>
</comment>
<keyword evidence="5" id="KW-1185">Reference proteome</keyword>
<dbReference type="InterPro" id="IPR012993">
    <property type="entry name" value="UME"/>
</dbReference>
<organism evidence="4 5">
    <name type="scientific">Paramuricea clavata</name>
    <name type="common">Red gorgonian</name>
    <name type="synonym">Violescent sea-whip</name>
    <dbReference type="NCBI Taxonomy" id="317549"/>
    <lineage>
        <taxon>Eukaryota</taxon>
        <taxon>Metazoa</taxon>
        <taxon>Cnidaria</taxon>
        <taxon>Anthozoa</taxon>
        <taxon>Octocorallia</taxon>
        <taxon>Malacalcyonacea</taxon>
        <taxon>Plexauridae</taxon>
        <taxon>Paramuricea</taxon>
    </lineage>
</organism>
<dbReference type="Pfam" id="PF25030">
    <property type="entry name" value="M-HEAT_ATR"/>
    <property type="match status" value="1"/>
</dbReference>
<dbReference type="SMART" id="SM00802">
    <property type="entry name" value="UME"/>
    <property type="match status" value="1"/>
</dbReference>
<feature type="non-terminal residue" evidence="4">
    <location>
        <position position="1"/>
    </location>
</feature>
<dbReference type="InterPro" id="IPR016024">
    <property type="entry name" value="ARM-type_fold"/>
</dbReference>
<dbReference type="Proteomes" id="UP001152795">
    <property type="component" value="Unassembled WGS sequence"/>
</dbReference>
<protein>
    <recommendedName>
        <fullName evidence="1">non-specific serine/threonine protein kinase</fullName>
        <ecNumber evidence="1">2.7.11.1</ecNumber>
    </recommendedName>
</protein>
<dbReference type="InterPro" id="IPR056802">
    <property type="entry name" value="ATR-like_M-HEAT"/>
</dbReference>
<dbReference type="InterPro" id="IPR011989">
    <property type="entry name" value="ARM-like"/>
</dbReference>
<dbReference type="OrthoDB" id="381190at2759"/>
<evidence type="ECO:0000313" key="5">
    <source>
        <dbReference type="Proteomes" id="UP001152795"/>
    </source>
</evidence>
<gene>
    <name evidence="4" type="ORF">PACLA_8A087461</name>
</gene>
<dbReference type="AlphaFoldDB" id="A0A7D9L4D0"/>
<feature type="non-terminal residue" evidence="4">
    <location>
        <position position="904"/>
    </location>
</feature>
<dbReference type="GO" id="GO:0004674">
    <property type="term" value="F:protein serine/threonine kinase activity"/>
    <property type="evidence" value="ECO:0007669"/>
    <property type="project" value="UniProtKB-EC"/>
</dbReference>
<accession>A0A7D9L4D0</accession>
<name>A0A7D9L4D0_PARCT</name>
<dbReference type="Gene3D" id="1.25.10.10">
    <property type="entry name" value="Leucine-rich Repeat Variant"/>
    <property type="match status" value="1"/>
</dbReference>
<sequence length="904" mass="100792">CSADREAFFRHVLELIVPKVPAKAKLSFINGFKHLQNHVKFSSEYCTRVLYLCIDLVEDPDYNVRFKFSKLLPCLTKQDVNSTKMVVTKLKDVFMKASALKKFRLQETIVYTIGELGKEAEDDLLLVVIVSLLETLLSKKKIISSLAFTQIRAVAKHKKKSLQEMFGDLKLHICKFMVDTVIKQQQGSMSEDNDYCLETFTTVSNVFHFKSIKALMQSAQSIVIPQLVQKALPQSSTILRQLATHLKVNYRKDLLLMNFNFIFSYLVRTCSGEELKEALAFVERETKVDLGSLLKSDSQSVVNQLLLHLKSSYNKVFTGLSILAEKADTAITDIPNSEQMAEFLQPRLLGILAFFNTVLLDDKNVEEKHLALGSLVKLMELMGAKYITVVRVKIMAILKLALQFESKDLGDLCCEAWDCFVRCLDVTSLGQMLGHIVVTLIPLIEHSVEKVANIFRYLIVERKEDLKDSFKDIYFIPEYPQFDDVKVVYEDVIRSKTNNELREEINEVIKCVSHESADVRYHAVSRLKTLLHDNQVHLETFLRSCTCSFCGDGGDYDDGDDGGGDDGGDDDGDGSDDGDDGGGDGGDGGDDDGGDDDGGDDDDDDGDDDGGGDGDLDDCGCGEASTQAKVGECLGELGAVDPGWLGKPEQTNEEPAVYETMCDSSSFATDLLNELARAFTAAADTRSQDCSAYAIQEVLQIYECSNKIRTSPGYKIWQEFPDNIKEILKPHLQSKYRLSAQSNRGKPNKPIYGSSTGQNFSDWISAWTLELVSKVKNHKALRLFKACSAVFKHNMNTAIFLLPHIMLYVAIDGTSEDHKEVYDEILAVLKHVEERNPEYNVTNNSIDFSHISAQTIFSLLDCLTRWARLKADSSSKTVTRSEKNGASGDGDLTKVVQFLDGIPQ</sequence>
<reference evidence="4" key="1">
    <citation type="submission" date="2020-04" db="EMBL/GenBank/DDBJ databases">
        <authorList>
            <person name="Alioto T."/>
            <person name="Alioto T."/>
            <person name="Gomez Garrido J."/>
        </authorList>
    </citation>
    <scope>NUCLEOTIDE SEQUENCE</scope>
    <source>
        <strain evidence="4">A484AB</strain>
    </source>
</reference>
<feature type="region of interest" description="Disordered" evidence="3">
    <location>
        <begin position="558"/>
        <end position="619"/>
    </location>
</feature>